<reference evidence="2" key="1">
    <citation type="journal article" date="2020" name="Stud. Mycol.">
        <title>101 Dothideomycetes genomes: a test case for predicting lifestyles and emergence of pathogens.</title>
        <authorList>
            <person name="Haridas S."/>
            <person name="Albert R."/>
            <person name="Binder M."/>
            <person name="Bloem J."/>
            <person name="Labutti K."/>
            <person name="Salamov A."/>
            <person name="Andreopoulos B."/>
            <person name="Baker S."/>
            <person name="Barry K."/>
            <person name="Bills G."/>
            <person name="Bluhm B."/>
            <person name="Cannon C."/>
            <person name="Castanera R."/>
            <person name="Culley D."/>
            <person name="Daum C."/>
            <person name="Ezra D."/>
            <person name="Gonzalez J."/>
            <person name="Henrissat B."/>
            <person name="Kuo A."/>
            <person name="Liang C."/>
            <person name="Lipzen A."/>
            <person name="Lutzoni F."/>
            <person name="Magnuson J."/>
            <person name="Mondo S."/>
            <person name="Nolan M."/>
            <person name="Ohm R."/>
            <person name="Pangilinan J."/>
            <person name="Park H.-J."/>
            <person name="Ramirez L."/>
            <person name="Alfaro M."/>
            <person name="Sun H."/>
            <person name="Tritt A."/>
            <person name="Yoshinaga Y."/>
            <person name="Zwiers L.-H."/>
            <person name="Turgeon B."/>
            <person name="Goodwin S."/>
            <person name="Spatafora J."/>
            <person name="Crous P."/>
            <person name="Grigoriev I."/>
        </authorList>
    </citation>
    <scope>NUCLEOTIDE SEQUENCE</scope>
    <source>
        <strain evidence="2">CBS 123094</strain>
    </source>
</reference>
<sequence length="297" mass="32938">MLEAIHPELYLRLYDTDAKARIQLLHPTSLPFRRTSPRGISTHDTRSTITSEETVDTPGALLNPERKPRPPNCKTPLFQFSHGGHKRVTKGKRQNQVNIAAPCLQTTCRTCQRWHPHLIKAVEQSQKGSPDAGTHTRIRGEEGALREHEDQSLALDLMALSHSPATVCQQGTQRVEGKTGSETKDILAQNILAASSQTKCESEPSMLCIVDLATQEKSSTVESIGNKGPVLRGILKTGNSSKRKRYESGELVGQYPSTQLGMVKKVRFRHVVRLVFSSGRGRLMFKSAVERLTQKGE</sequence>
<evidence type="ECO:0000313" key="3">
    <source>
        <dbReference type="Proteomes" id="UP000799779"/>
    </source>
</evidence>
<evidence type="ECO:0000313" key="2">
    <source>
        <dbReference type="EMBL" id="KAF1998384.1"/>
    </source>
</evidence>
<evidence type="ECO:0000256" key="1">
    <source>
        <dbReference type="SAM" id="MobiDB-lite"/>
    </source>
</evidence>
<dbReference type="OrthoDB" id="3777700at2759"/>
<name>A0A6A5WBV0_9PLEO</name>
<dbReference type="Proteomes" id="UP000799779">
    <property type="component" value="Unassembled WGS sequence"/>
</dbReference>
<proteinExistence type="predicted"/>
<feature type="region of interest" description="Disordered" evidence="1">
    <location>
        <begin position="33"/>
        <end position="72"/>
    </location>
</feature>
<accession>A0A6A5WBV0</accession>
<keyword evidence="3" id="KW-1185">Reference proteome</keyword>
<feature type="region of interest" description="Disordered" evidence="1">
    <location>
        <begin position="123"/>
        <end position="144"/>
    </location>
</feature>
<dbReference type="AlphaFoldDB" id="A0A6A5WBV0"/>
<dbReference type="EMBL" id="ML977604">
    <property type="protein sequence ID" value="KAF1998384.1"/>
    <property type="molecule type" value="Genomic_DNA"/>
</dbReference>
<organism evidence="2 3">
    <name type="scientific">Amniculicola lignicola CBS 123094</name>
    <dbReference type="NCBI Taxonomy" id="1392246"/>
    <lineage>
        <taxon>Eukaryota</taxon>
        <taxon>Fungi</taxon>
        <taxon>Dikarya</taxon>
        <taxon>Ascomycota</taxon>
        <taxon>Pezizomycotina</taxon>
        <taxon>Dothideomycetes</taxon>
        <taxon>Pleosporomycetidae</taxon>
        <taxon>Pleosporales</taxon>
        <taxon>Amniculicolaceae</taxon>
        <taxon>Amniculicola</taxon>
    </lineage>
</organism>
<gene>
    <name evidence="2" type="ORF">P154DRAFT_603261</name>
</gene>
<protein>
    <submittedName>
        <fullName evidence="2">Uncharacterized protein</fullName>
    </submittedName>
</protein>